<accession>A0A433A002</accession>
<feature type="compositionally biased region" description="Basic and acidic residues" evidence="1">
    <location>
        <begin position="48"/>
        <end position="59"/>
    </location>
</feature>
<feature type="domain" description="AP-3 complex subunit delta Mu C-terminal" evidence="2">
    <location>
        <begin position="316"/>
        <end position="405"/>
    </location>
</feature>
<evidence type="ECO:0000256" key="1">
    <source>
        <dbReference type="SAM" id="MobiDB-lite"/>
    </source>
</evidence>
<dbReference type="EMBL" id="RBNI01024850">
    <property type="protein sequence ID" value="RUO95903.1"/>
    <property type="molecule type" value="Genomic_DNA"/>
</dbReference>
<dbReference type="InterPro" id="IPR058898">
    <property type="entry name" value="Mu_AP3"/>
</dbReference>
<dbReference type="OrthoDB" id="10264595at2759"/>
<protein>
    <recommendedName>
        <fullName evidence="2">AP-3 complex subunit delta Mu C-terminal domain-containing protein</fullName>
    </recommendedName>
</protein>
<feature type="region of interest" description="Disordered" evidence="1">
    <location>
        <begin position="1"/>
        <end position="25"/>
    </location>
</feature>
<feature type="compositionally biased region" description="Basic and acidic residues" evidence="1">
    <location>
        <begin position="72"/>
        <end position="89"/>
    </location>
</feature>
<dbReference type="AlphaFoldDB" id="A0A433A002"/>
<evidence type="ECO:0000259" key="2">
    <source>
        <dbReference type="Pfam" id="PF26171"/>
    </source>
</evidence>
<proteinExistence type="predicted"/>
<organism evidence="3 4">
    <name type="scientific">Jimgerdemannia flammicorona</name>
    <dbReference type="NCBI Taxonomy" id="994334"/>
    <lineage>
        <taxon>Eukaryota</taxon>
        <taxon>Fungi</taxon>
        <taxon>Fungi incertae sedis</taxon>
        <taxon>Mucoromycota</taxon>
        <taxon>Mucoromycotina</taxon>
        <taxon>Endogonomycetes</taxon>
        <taxon>Endogonales</taxon>
        <taxon>Endogonaceae</taxon>
        <taxon>Jimgerdemannia</taxon>
    </lineage>
</organism>
<feature type="non-terminal residue" evidence="3">
    <location>
        <position position="1"/>
    </location>
</feature>
<dbReference type="Pfam" id="PF26171">
    <property type="entry name" value="Mu_AP3"/>
    <property type="match status" value="1"/>
</dbReference>
<feature type="region of interest" description="Disordered" evidence="1">
    <location>
        <begin position="48"/>
        <end position="112"/>
    </location>
</feature>
<evidence type="ECO:0000313" key="4">
    <source>
        <dbReference type="Proteomes" id="UP000268093"/>
    </source>
</evidence>
<keyword evidence="4" id="KW-1185">Reference proteome</keyword>
<evidence type="ECO:0000313" key="3">
    <source>
        <dbReference type="EMBL" id="RUO95903.1"/>
    </source>
</evidence>
<name>A0A433A002_9FUNG</name>
<comment type="caution">
    <text evidence="3">The sequence shown here is derived from an EMBL/GenBank/DDBJ whole genome shotgun (WGS) entry which is preliminary data.</text>
</comment>
<sequence length="410" mass="44079">PRRATASGGGASEVEEENRNGVYPGEEEGWLLIIYPVMARLDHLEAKKEAKPAKEAKESKKSKKVKEQQGALREEPVAVKGEPAVEEKKAKKKKKQAKEATESALIDAPPDPTFAAVAVPDGPHEEDQQPTVPFVSDTYALYSDDVLSVVSTYTLALSALPPAGEESSSTSPVVRLVLSVTNKSDALVVSGVRFHFTQSFDVQQHFADGAAAEDVAADGLRIVGEIGVGETKEGVAEFTVVGNPRIGLCFRGDVEFDVKAINDLLSTSRQSTFEIPISVSTFMLPIPRLEPSAFASLLADSISDFSYQGNVSFLVRQSVDQSTQQALAAALEAITRATRTHIVEIVPGAASLYGRGWQGYQVAGLVKYVVVPVVEGEEGIQKTTMNVDLKCTDEDFMKGLVREVEVAVEV</sequence>
<reference evidence="3 4" key="1">
    <citation type="journal article" date="2018" name="New Phytol.">
        <title>Phylogenomics of Endogonaceae and evolution of mycorrhizas within Mucoromycota.</title>
        <authorList>
            <person name="Chang Y."/>
            <person name="Desiro A."/>
            <person name="Na H."/>
            <person name="Sandor L."/>
            <person name="Lipzen A."/>
            <person name="Clum A."/>
            <person name="Barry K."/>
            <person name="Grigoriev I.V."/>
            <person name="Martin F.M."/>
            <person name="Stajich J.E."/>
            <person name="Smith M.E."/>
            <person name="Bonito G."/>
            <person name="Spatafora J.W."/>
        </authorList>
    </citation>
    <scope>NUCLEOTIDE SEQUENCE [LARGE SCALE GENOMIC DNA]</scope>
    <source>
        <strain evidence="3 4">GMNB39</strain>
    </source>
</reference>
<gene>
    <name evidence="3" type="ORF">BC936DRAFT_142983</name>
</gene>
<dbReference type="Proteomes" id="UP000268093">
    <property type="component" value="Unassembled WGS sequence"/>
</dbReference>